<proteinExistence type="predicted"/>
<evidence type="ECO:0008006" key="3">
    <source>
        <dbReference type="Google" id="ProtNLM"/>
    </source>
</evidence>
<dbReference type="Gene3D" id="3.40.50.2300">
    <property type="match status" value="1"/>
</dbReference>
<dbReference type="EMBL" id="BOPG01000092">
    <property type="protein sequence ID" value="GIJ63360.1"/>
    <property type="molecule type" value="Genomic_DNA"/>
</dbReference>
<evidence type="ECO:0000313" key="2">
    <source>
        <dbReference type="Proteomes" id="UP000612585"/>
    </source>
</evidence>
<dbReference type="Proteomes" id="UP000612585">
    <property type="component" value="Unassembled WGS sequence"/>
</dbReference>
<accession>A0A8J3ZJZ0</accession>
<name>A0A8J3ZJZ0_9ACTN</name>
<dbReference type="InterPro" id="IPR028994">
    <property type="entry name" value="Integrin_alpha_N"/>
</dbReference>
<organism evidence="1 2">
    <name type="scientific">Virgisporangium aurantiacum</name>
    <dbReference type="NCBI Taxonomy" id="175570"/>
    <lineage>
        <taxon>Bacteria</taxon>
        <taxon>Bacillati</taxon>
        <taxon>Actinomycetota</taxon>
        <taxon>Actinomycetes</taxon>
        <taxon>Micromonosporales</taxon>
        <taxon>Micromonosporaceae</taxon>
        <taxon>Virgisporangium</taxon>
    </lineage>
</organism>
<sequence length="143" mass="15348">MVLFLCNHNAGRWQMVLGFFTHLAGDRAVAWSGGFESGTEINRSAVAATAGAVPVPGDYNGDGRTDVAVWRPSTGEWWVFDQYTLILGGSGDVPAPRDLNGDGRADPAVWHPSTGVWDSQVWYAGYGFLPLSYQFGVAGDIPV</sequence>
<protein>
    <recommendedName>
        <fullName evidence="3">VCBS repeat-containing protein</fullName>
    </recommendedName>
</protein>
<dbReference type="RefSeq" id="WP_204009684.1">
    <property type="nucleotide sequence ID" value="NZ_BOPG01000092.1"/>
</dbReference>
<reference evidence="1" key="1">
    <citation type="submission" date="2021-01" db="EMBL/GenBank/DDBJ databases">
        <title>Whole genome shotgun sequence of Virgisporangium aurantiacum NBRC 16421.</title>
        <authorList>
            <person name="Komaki H."/>
            <person name="Tamura T."/>
        </authorList>
    </citation>
    <scope>NUCLEOTIDE SEQUENCE</scope>
    <source>
        <strain evidence="1">NBRC 16421</strain>
    </source>
</reference>
<keyword evidence="2" id="KW-1185">Reference proteome</keyword>
<dbReference type="AlphaFoldDB" id="A0A8J3ZJZ0"/>
<evidence type="ECO:0000313" key="1">
    <source>
        <dbReference type="EMBL" id="GIJ63360.1"/>
    </source>
</evidence>
<dbReference type="SUPFAM" id="SSF69318">
    <property type="entry name" value="Integrin alpha N-terminal domain"/>
    <property type="match status" value="1"/>
</dbReference>
<comment type="caution">
    <text evidence="1">The sequence shown here is derived from an EMBL/GenBank/DDBJ whole genome shotgun (WGS) entry which is preliminary data.</text>
</comment>
<gene>
    <name evidence="1" type="ORF">Vau01_108760</name>
</gene>